<dbReference type="EMBL" id="VSRR010002701">
    <property type="protein sequence ID" value="MPC32815.1"/>
    <property type="molecule type" value="Genomic_DNA"/>
</dbReference>
<comment type="caution">
    <text evidence="1">The sequence shown here is derived from an EMBL/GenBank/DDBJ whole genome shotgun (WGS) entry which is preliminary data.</text>
</comment>
<dbReference type="AlphaFoldDB" id="A0A5B7EHE3"/>
<proteinExistence type="predicted"/>
<sequence>MVVREALFAAHSSQVARFDVSMAVRHVVDNIREPDATGNPCLAKIDSTVAPHRVGIMPAERRYFLRSLSRPLCCGGRSRLGKTGVTSEVLTSAASLSRLTATWIRVESRKNKTRAKGRKGMPVP</sequence>
<reference evidence="1 2" key="1">
    <citation type="submission" date="2019-05" db="EMBL/GenBank/DDBJ databases">
        <title>Another draft genome of Portunus trituberculatus and its Hox gene families provides insights of decapod evolution.</title>
        <authorList>
            <person name="Jeong J.-H."/>
            <person name="Song I."/>
            <person name="Kim S."/>
            <person name="Choi T."/>
            <person name="Kim D."/>
            <person name="Ryu S."/>
            <person name="Kim W."/>
        </authorList>
    </citation>
    <scope>NUCLEOTIDE SEQUENCE [LARGE SCALE GENOMIC DNA]</scope>
    <source>
        <tissue evidence="1">Muscle</tissue>
    </source>
</reference>
<protein>
    <submittedName>
        <fullName evidence="1">Uncharacterized protein</fullName>
    </submittedName>
</protein>
<dbReference type="Proteomes" id="UP000324222">
    <property type="component" value="Unassembled WGS sequence"/>
</dbReference>
<evidence type="ECO:0000313" key="2">
    <source>
        <dbReference type="Proteomes" id="UP000324222"/>
    </source>
</evidence>
<gene>
    <name evidence="1" type="ORF">E2C01_026145</name>
</gene>
<accession>A0A5B7EHE3</accession>
<name>A0A5B7EHE3_PORTR</name>
<keyword evidence="2" id="KW-1185">Reference proteome</keyword>
<evidence type="ECO:0000313" key="1">
    <source>
        <dbReference type="EMBL" id="MPC32815.1"/>
    </source>
</evidence>
<organism evidence="1 2">
    <name type="scientific">Portunus trituberculatus</name>
    <name type="common">Swimming crab</name>
    <name type="synonym">Neptunus trituberculatus</name>
    <dbReference type="NCBI Taxonomy" id="210409"/>
    <lineage>
        <taxon>Eukaryota</taxon>
        <taxon>Metazoa</taxon>
        <taxon>Ecdysozoa</taxon>
        <taxon>Arthropoda</taxon>
        <taxon>Crustacea</taxon>
        <taxon>Multicrustacea</taxon>
        <taxon>Malacostraca</taxon>
        <taxon>Eumalacostraca</taxon>
        <taxon>Eucarida</taxon>
        <taxon>Decapoda</taxon>
        <taxon>Pleocyemata</taxon>
        <taxon>Brachyura</taxon>
        <taxon>Eubrachyura</taxon>
        <taxon>Portunoidea</taxon>
        <taxon>Portunidae</taxon>
        <taxon>Portuninae</taxon>
        <taxon>Portunus</taxon>
    </lineage>
</organism>